<sequence length="352" mass="39002">MNKSKNTTDTFYMRRCIQLARQGENGAAPNPMVGAVIVGEGRIIGEGYHAHCGQAHAEVNAINSVRPEDRPLLQEATIYVSLEPCSHFGRTPPCAKLIIDCHIPRVVVGCEDPFAKVHGRGIQMLRDAGVEVVVGVLEEECRALNRKFFTFHTHRRPYITLKWARSKDGFLDSWREPLLDTDATDSLPSQPAGEYTEEATPQAAQQPALLSTPLTQMAVHHQRAQHQAILVGHSTLRLDRPSLTVRAWDGADPLPVVLGRVAEGELPRGWQCFADIETMLDSLFRQNVQSLLVEGGAQTLQSFIDAGLWDEAWEELSATMLQSGVPAPRMPYGVELEIVQKFGVPFSHWTNS</sequence>
<comment type="similarity">
    <text evidence="4 11">In the N-terminal section; belongs to the cytidine and deoxycytidylate deaminase family.</text>
</comment>
<dbReference type="InterPro" id="IPR024072">
    <property type="entry name" value="DHFR-like_dom_sf"/>
</dbReference>
<dbReference type="PANTHER" id="PTHR11079">
    <property type="entry name" value="CYTOSINE DEAMINASE FAMILY MEMBER"/>
    <property type="match status" value="1"/>
</dbReference>
<keyword evidence="6 11" id="KW-0686">Riboflavin biosynthesis</keyword>
<comment type="caution">
    <text evidence="17">The sequence shown here is derived from an EMBL/GenBank/DDBJ whole genome shotgun (WGS) entry which is preliminary data.</text>
</comment>
<comment type="function">
    <text evidence="1 11">Converts 2,5-diamino-6-(ribosylamino)-4(3h)-pyrimidinone 5'-phosphate into 5-amino-6-(ribosylamino)-2,4(1h,3h)-pyrimidinedione 5'-phosphate.</text>
</comment>
<keyword evidence="7 11" id="KW-0479">Metal-binding</keyword>
<evidence type="ECO:0000256" key="6">
    <source>
        <dbReference type="ARBA" id="ARBA00022619"/>
    </source>
</evidence>
<evidence type="ECO:0000256" key="5">
    <source>
        <dbReference type="ARBA" id="ARBA00007417"/>
    </source>
</evidence>
<evidence type="ECO:0000313" key="17">
    <source>
        <dbReference type="EMBL" id="MBB3702896.1"/>
    </source>
</evidence>
<feature type="binding site" evidence="13">
    <location>
        <position position="235"/>
    </location>
    <ligand>
        <name>NADP(+)</name>
        <dbReference type="ChEBI" id="CHEBI:58349"/>
    </ligand>
</feature>
<dbReference type="Pfam" id="PF00383">
    <property type="entry name" value="dCMP_cyt_deam_1"/>
    <property type="match status" value="1"/>
</dbReference>
<dbReference type="Gene3D" id="3.40.140.10">
    <property type="entry name" value="Cytidine Deaminase, domain 2"/>
    <property type="match status" value="1"/>
</dbReference>
<dbReference type="SUPFAM" id="SSF53927">
    <property type="entry name" value="Cytidine deaminase-like"/>
    <property type="match status" value="1"/>
</dbReference>
<dbReference type="NCBIfam" id="TIGR00326">
    <property type="entry name" value="eubact_ribD"/>
    <property type="match status" value="1"/>
</dbReference>
<dbReference type="PROSITE" id="PS51747">
    <property type="entry name" value="CYT_DCMP_DEAMINASES_2"/>
    <property type="match status" value="1"/>
</dbReference>
<feature type="domain" description="CMP/dCMP-type deaminase" evidence="16">
    <location>
        <begin position="7"/>
        <end position="133"/>
    </location>
</feature>
<feature type="binding site" evidence="13">
    <location>
        <position position="294"/>
    </location>
    <ligand>
        <name>substrate</name>
    </ligand>
</feature>
<dbReference type="Gene3D" id="3.40.430.10">
    <property type="entry name" value="Dihydrofolate Reductase, subunit A"/>
    <property type="match status" value="2"/>
</dbReference>
<feature type="binding site" evidence="13">
    <location>
        <position position="239"/>
    </location>
    <ligand>
        <name>NADP(+)</name>
        <dbReference type="ChEBI" id="CHEBI:58349"/>
    </ligand>
</feature>
<evidence type="ECO:0000256" key="12">
    <source>
        <dbReference type="PIRSR" id="PIRSR006769-1"/>
    </source>
</evidence>
<keyword evidence="11 17" id="KW-0560">Oxidoreductase</keyword>
<dbReference type="InterPro" id="IPR004794">
    <property type="entry name" value="Eubact_RibD"/>
</dbReference>
<comment type="pathway">
    <text evidence="3 11">Cofactor biosynthesis; riboflavin biosynthesis; 5-amino-6-(D-ribitylamino)uracil from GTP: step 3/4.</text>
</comment>
<evidence type="ECO:0000256" key="4">
    <source>
        <dbReference type="ARBA" id="ARBA00005259"/>
    </source>
</evidence>
<feature type="binding site" evidence="13">
    <location>
        <position position="223"/>
    </location>
    <ligand>
        <name>substrate</name>
    </ligand>
</feature>
<accession>A0A7W5YGA2</accession>
<dbReference type="Pfam" id="PF01872">
    <property type="entry name" value="RibD_C"/>
    <property type="match status" value="1"/>
</dbReference>
<organism evidence="17 18">
    <name type="scientific">Alloprevotella rava</name>
    <dbReference type="NCBI Taxonomy" id="671218"/>
    <lineage>
        <taxon>Bacteria</taxon>
        <taxon>Pseudomonadati</taxon>
        <taxon>Bacteroidota</taxon>
        <taxon>Bacteroidia</taxon>
        <taxon>Bacteroidales</taxon>
        <taxon>Prevotellaceae</taxon>
        <taxon>Alloprevotella</taxon>
    </lineage>
</organism>
<dbReference type="InterPro" id="IPR002125">
    <property type="entry name" value="CMP_dCMP_dom"/>
</dbReference>
<dbReference type="InterPro" id="IPR016192">
    <property type="entry name" value="APOBEC/CMP_deaminase_Zn-bd"/>
</dbReference>
<keyword evidence="10" id="KW-0511">Multifunctional enzyme</keyword>
<feature type="binding site" evidence="13">
    <location>
        <position position="164"/>
    </location>
    <ligand>
        <name>NADP(+)</name>
        <dbReference type="ChEBI" id="CHEBI:58349"/>
    </ligand>
</feature>
<evidence type="ECO:0000259" key="16">
    <source>
        <dbReference type="PROSITE" id="PS51747"/>
    </source>
</evidence>
<keyword evidence="9 11" id="KW-0862">Zinc</keyword>
<dbReference type="GO" id="GO:0008270">
    <property type="term" value="F:zinc ion binding"/>
    <property type="evidence" value="ECO:0007669"/>
    <property type="project" value="InterPro"/>
</dbReference>
<dbReference type="PANTHER" id="PTHR11079:SF162">
    <property type="entry name" value="RIBOFLAVIN BIOSYNTHESIS PROTEIN PYRD, CHLOROPLASTIC"/>
    <property type="match status" value="1"/>
</dbReference>
<comment type="similarity">
    <text evidence="5 11">In the C-terminal section; belongs to the HTP reductase family.</text>
</comment>
<feature type="binding site" evidence="14">
    <location>
        <position position="56"/>
    </location>
    <ligand>
        <name>Zn(2+)</name>
        <dbReference type="ChEBI" id="CHEBI:29105"/>
        <note>catalytic</note>
    </ligand>
</feature>
<dbReference type="SUPFAM" id="SSF53597">
    <property type="entry name" value="Dihydrofolate reductase-like"/>
    <property type="match status" value="1"/>
</dbReference>
<dbReference type="EC" id="3.5.4.26" evidence="11"/>
<comment type="cofactor">
    <cofactor evidence="11 14">
        <name>Zn(2+)</name>
        <dbReference type="ChEBI" id="CHEBI:29105"/>
    </cofactor>
    <text evidence="11 14">Binds 1 zinc ion.</text>
</comment>
<comment type="catalytic activity">
    <reaction evidence="11">
        <text>2,5-diamino-6-hydroxy-4-(5-phosphoribosylamino)-pyrimidine + H2O + H(+) = 5-amino-6-(5-phospho-D-ribosylamino)uracil + NH4(+)</text>
        <dbReference type="Rhea" id="RHEA:21868"/>
        <dbReference type="ChEBI" id="CHEBI:15377"/>
        <dbReference type="ChEBI" id="CHEBI:15378"/>
        <dbReference type="ChEBI" id="CHEBI:28938"/>
        <dbReference type="ChEBI" id="CHEBI:58453"/>
        <dbReference type="ChEBI" id="CHEBI:58614"/>
        <dbReference type="EC" id="3.5.4.26"/>
    </reaction>
</comment>
<evidence type="ECO:0000313" key="18">
    <source>
        <dbReference type="Proteomes" id="UP000541425"/>
    </source>
</evidence>
<feature type="active site" description="Proton donor" evidence="12">
    <location>
        <position position="58"/>
    </location>
</feature>
<feature type="binding site" evidence="14">
    <location>
        <position position="85"/>
    </location>
    <ligand>
        <name>Zn(2+)</name>
        <dbReference type="ChEBI" id="CHEBI:29105"/>
        <note>catalytic</note>
    </ligand>
</feature>
<dbReference type="InterPro" id="IPR016193">
    <property type="entry name" value="Cytidine_deaminase-like"/>
</dbReference>
<feature type="region of interest" description="Disordered" evidence="15">
    <location>
        <begin position="181"/>
        <end position="204"/>
    </location>
</feature>
<dbReference type="CDD" id="cd01284">
    <property type="entry name" value="Riboflavin_deaminase-reductase"/>
    <property type="match status" value="1"/>
</dbReference>
<keyword evidence="11 13" id="KW-0521">NADP</keyword>
<reference evidence="17 18" key="1">
    <citation type="submission" date="2020-08" db="EMBL/GenBank/DDBJ databases">
        <title>Genomic Encyclopedia of Type Strains, Phase IV (KMG-IV): sequencing the most valuable type-strain genomes for metagenomic binning, comparative biology and taxonomic classification.</title>
        <authorList>
            <person name="Goeker M."/>
        </authorList>
    </citation>
    <scope>NUCLEOTIDE SEQUENCE [LARGE SCALE GENOMIC DNA]</scope>
    <source>
        <strain evidence="17 18">DSM 22548</strain>
    </source>
</reference>
<dbReference type="PROSITE" id="PS00903">
    <property type="entry name" value="CYT_DCMP_DEAMINASES_1"/>
    <property type="match status" value="1"/>
</dbReference>
<gene>
    <name evidence="17" type="ORF">FHS60_001369</name>
</gene>
<comment type="pathway">
    <text evidence="2 11">Cofactor biosynthesis; riboflavin biosynthesis; 5-amino-6-(D-ribitylamino)uracil from GTP: step 2/4.</text>
</comment>
<evidence type="ECO:0000256" key="7">
    <source>
        <dbReference type="ARBA" id="ARBA00022723"/>
    </source>
</evidence>
<evidence type="ECO:0000256" key="8">
    <source>
        <dbReference type="ARBA" id="ARBA00022801"/>
    </source>
</evidence>
<evidence type="ECO:0000256" key="13">
    <source>
        <dbReference type="PIRSR" id="PIRSR006769-2"/>
    </source>
</evidence>
<protein>
    <recommendedName>
        <fullName evidence="11">Riboflavin biosynthesis protein RibD</fullName>
    </recommendedName>
    <domain>
        <recommendedName>
            <fullName evidence="11">Diaminohydroxyphosphoribosylaminopyrimidine deaminase</fullName>
            <shortName evidence="11">DRAP deaminase</shortName>
            <ecNumber evidence="11">3.5.4.26</ecNumber>
        </recommendedName>
        <alternativeName>
            <fullName evidence="11">Riboflavin-specific deaminase</fullName>
        </alternativeName>
    </domain>
    <domain>
        <recommendedName>
            <fullName evidence="11">5-amino-6-(5-phosphoribosylamino)uracil reductase</fullName>
            <ecNumber evidence="11">1.1.1.193</ecNumber>
        </recommendedName>
        <alternativeName>
            <fullName evidence="11">HTP reductase</fullName>
        </alternativeName>
    </domain>
</protein>
<dbReference type="EMBL" id="JACICA010000006">
    <property type="protein sequence ID" value="MBB3702896.1"/>
    <property type="molecule type" value="Genomic_DNA"/>
</dbReference>
<dbReference type="EC" id="1.1.1.193" evidence="11"/>
<dbReference type="AlphaFoldDB" id="A0A7W5YGA2"/>
<dbReference type="UniPathway" id="UPA00275">
    <property type="reaction ID" value="UER00401"/>
</dbReference>
<dbReference type="FunFam" id="3.40.140.10:FF:000025">
    <property type="entry name" value="Riboflavin biosynthesis protein RibD"/>
    <property type="match status" value="1"/>
</dbReference>
<feature type="binding site" evidence="13">
    <location>
        <position position="246"/>
    </location>
    <ligand>
        <name>substrate</name>
    </ligand>
</feature>
<comment type="catalytic activity">
    <reaction evidence="11">
        <text>5-amino-6-(5-phospho-D-ribitylamino)uracil + NADP(+) = 5-amino-6-(5-phospho-D-ribosylamino)uracil + NADPH + H(+)</text>
        <dbReference type="Rhea" id="RHEA:17845"/>
        <dbReference type="ChEBI" id="CHEBI:15378"/>
        <dbReference type="ChEBI" id="CHEBI:57783"/>
        <dbReference type="ChEBI" id="CHEBI:58349"/>
        <dbReference type="ChEBI" id="CHEBI:58421"/>
        <dbReference type="ChEBI" id="CHEBI:58453"/>
        <dbReference type="EC" id="1.1.1.193"/>
    </reaction>
</comment>
<proteinExistence type="inferred from homology"/>
<dbReference type="GO" id="GO:0008835">
    <property type="term" value="F:diaminohydroxyphosphoribosylaminopyrimidine deaminase activity"/>
    <property type="evidence" value="ECO:0007669"/>
    <property type="project" value="UniProtKB-EC"/>
</dbReference>
<evidence type="ECO:0000256" key="9">
    <source>
        <dbReference type="ARBA" id="ARBA00022833"/>
    </source>
</evidence>
<feature type="binding site" evidence="13">
    <location>
        <position position="243"/>
    </location>
    <ligand>
        <name>substrate</name>
    </ligand>
</feature>
<evidence type="ECO:0000256" key="14">
    <source>
        <dbReference type="PIRSR" id="PIRSR006769-3"/>
    </source>
</evidence>
<feature type="binding site" evidence="14">
    <location>
        <position position="94"/>
    </location>
    <ligand>
        <name>Zn(2+)</name>
        <dbReference type="ChEBI" id="CHEBI:29105"/>
        <note>catalytic</note>
    </ligand>
</feature>
<evidence type="ECO:0000256" key="11">
    <source>
        <dbReference type="PIRNR" id="PIRNR006769"/>
    </source>
</evidence>
<evidence type="ECO:0000256" key="15">
    <source>
        <dbReference type="SAM" id="MobiDB-lite"/>
    </source>
</evidence>
<dbReference type="PIRSF" id="PIRSF006769">
    <property type="entry name" value="RibD"/>
    <property type="match status" value="1"/>
</dbReference>
<evidence type="ECO:0000256" key="2">
    <source>
        <dbReference type="ARBA" id="ARBA00004882"/>
    </source>
</evidence>
<evidence type="ECO:0000256" key="10">
    <source>
        <dbReference type="ARBA" id="ARBA00023268"/>
    </source>
</evidence>
<dbReference type="RefSeq" id="WP_183696625.1">
    <property type="nucleotide sequence ID" value="NZ_JACICA010000006.1"/>
</dbReference>
<keyword evidence="8 11" id="KW-0378">Hydrolase</keyword>
<dbReference type="InterPro" id="IPR002734">
    <property type="entry name" value="RibDG_C"/>
</dbReference>
<name>A0A7W5YGA2_9BACT</name>
<evidence type="ECO:0000256" key="3">
    <source>
        <dbReference type="ARBA" id="ARBA00004910"/>
    </source>
</evidence>
<dbReference type="GO" id="GO:0009231">
    <property type="term" value="P:riboflavin biosynthetic process"/>
    <property type="evidence" value="ECO:0007669"/>
    <property type="project" value="UniProtKB-UniPathway"/>
</dbReference>
<evidence type="ECO:0000256" key="1">
    <source>
        <dbReference type="ARBA" id="ARBA00002151"/>
    </source>
</evidence>
<feature type="binding site" evidence="13">
    <location>
        <begin position="296"/>
        <end position="302"/>
    </location>
    <ligand>
        <name>NADP(+)</name>
        <dbReference type="ChEBI" id="CHEBI:58349"/>
    </ligand>
</feature>
<dbReference type="GO" id="GO:0008703">
    <property type="term" value="F:5-amino-6-(5-phosphoribosylamino)uracil reductase activity"/>
    <property type="evidence" value="ECO:0007669"/>
    <property type="project" value="UniProtKB-EC"/>
</dbReference>
<dbReference type="Proteomes" id="UP000541425">
    <property type="component" value="Unassembled WGS sequence"/>
</dbReference>